<reference evidence="5 6" key="1">
    <citation type="journal article" date="2019" name="Nat. Ecol. Evol.">
        <title>Megaphylogeny resolves global patterns of mushroom evolution.</title>
        <authorList>
            <person name="Varga T."/>
            <person name="Krizsan K."/>
            <person name="Foldi C."/>
            <person name="Dima B."/>
            <person name="Sanchez-Garcia M."/>
            <person name="Sanchez-Ramirez S."/>
            <person name="Szollosi G.J."/>
            <person name="Szarkandi J.G."/>
            <person name="Papp V."/>
            <person name="Albert L."/>
            <person name="Andreopoulos W."/>
            <person name="Angelini C."/>
            <person name="Antonin V."/>
            <person name="Barry K.W."/>
            <person name="Bougher N.L."/>
            <person name="Buchanan P."/>
            <person name="Buyck B."/>
            <person name="Bense V."/>
            <person name="Catcheside P."/>
            <person name="Chovatia M."/>
            <person name="Cooper J."/>
            <person name="Damon W."/>
            <person name="Desjardin D."/>
            <person name="Finy P."/>
            <person name="Geml J."/>
            <person name="Haridas S."/>
            <person name="Hughes K."/>
            <person name="Justo A."/>
            <person name="Karasinski D."/>
            <person name="Kautmanova I."/>
            <person name="Kiss B."/>
            <person name="Kocsube S."/>
            <person name="Kotiranta H."/>
            <person name="LaButti K.M."/>
            <person name="Lechner B.E."/>
            <person name="Liimatainen K."/>
            <person name="Lipzen A."/>
            <person name="Lukacs Z."/>
            <person name="Mihaltcheva S."/>
            <person name="Morgado L.N."/>
            <person name="Niskanen T."/>
            <person name="Noordeloos M.E."/>
            <person name="Ohm R.A."/>
            <person name="Ortiz-Santana B."/>
            <person name="Ovrebo C."/>
            <person name="Racz N."/>
            <person name="Riley R."/>
            <person name="Savchenko A."/>
            <person name="Shiryaev A."/>
            <person name="Soop K."/>
            <person name="Spirin V."/>
            <person name="Szebenyi C."/>
            <person name="Tomsovsky M."/>
            <person name="Tulloss R.E."/>
            <person name="Uehling J."/>
            <person name="Grigoriev I.V."/>
            <person name="Vagvolgyi C."/>
            <person name="Papp T."/>
            <person name="Martin F.M."/>
            <person name="Miettinen O."/>
            <person name="Hibbett D.S."/>
            <person name="Nagy L.G."/>
        </authorList>
    </citation>
    <scope>NUCLEOTIDE SEQUENCE [LARGE SCALE GENOMIC DNA]</scope>
    <source>
        <strain evidence="5 6">CBS 309.79</strain>
    </source>
</reference>
<proteinExistence type="inferred from homology"/>
<dbReference type="PROSITE" id="PS50293">
    <property type="entry name" value="TPR_REGION"/>
    <property type="match status" value="1"/>
</dbReference>
<evidence type="ECO:0000256" key="4">
    <source>
        <dbReference type="SAM" id="MobiDB-lite"/>
    </source>
</evidence>
<dbReference type="SMART" id="SM00028">
    <property type="entry name" value="TPR"/>
    <property type="match status" value="8"/>
</dbReference>
<name>A0A5C3QZQ9_9AGAR</name>
<feature type="region of interest" description="Disordered" evidence="4">
    <location>
        <begin position="252"/>
        <end position="400"/>
    </location>
</feature>
<evidence type="ECO:0000313" key="5">
    <source>
        <dbReference type="EMBL" id="TFL07513.1"/>
    </source>
</evidence>
<evidence type="ECO:0000256" key="3">
    <source>
        <dbReference type="PROSITE-ProRule" id="PRU00339"/>
    </source>
</evidence>
<dbReference type="PANTHER" id="PTHR12558:SF13">
    <property type="entry name" value="CELL DIVISION CYCLE PROTEIN 27 HOMOLOG"/>
    <property type="match status" value="1"/>
</dbReference>
<dbReference type="Proteomes" id="UP000305067">
    <property type="component" value="Unassembled WGS sequence"/>
</dbReference>
<feature type="compositionally biased region" description="Low complexity" evidence="4">
    <location>
        <begin position="322"/>
        <end position="333"/>
    </location>
</feature>
<feature type="repeat" description="TPR" evidence="3">
    <location>
        <begin position="629"/>
        <end position="662"/>
    </location>
</feature>
<evidence type="ECO:0000256" key="1">
    <source>
        <dbReference type="ARBA" id="ARBA00022803"/>
    </source>
</evidence>
<dbReference type="EMBL" id="ML178814">
    <property type="protein sequence ID" value="TFL07513.1"/>
    <property type="molecule type" value="Genomic_DNA"/>
</dbReference>
<keyword evidence="6" id="KW-1185">Reference proteome</keyword>
<dbReference type="Pfam" id="PF13432">
    <property type="entry name" value="TPR_16"/>
    <property type="match status" value="2"/>
</dbReference>
<dbReference type="AlphaFoldDB" id="A0A5C3QZQ9"/>
<dbReference type="GO" id="GO:0016567">
    <property type="term" value="P:protein ubiquitination"/>
    <property type="evidence" value="ECO:0007669"/>
    <property type="project" value="TreeGrafter"/>
</dbReference>
<evidence type="ECO:0000256" key="2">
    <source>
        <dbReference type="ARBA" id="ARBA00038210"/>
    </source>
</evidence>
<dbReference type="Pfam" id="PF12895">
    <property type="entry name" value="ANAPC3"/>
    <property type="match status" value="1"/>
</dbReference>
<protein>
    <submittedName>
        <fullName evidence="5">Uncharacterized protein</fullName>
    </submittedName>
</protein>
<dbReference type="GO" id="GO:0031145">
    <property type="term" value="P:anaphase-promoting complex-dependent catabolic process"/>
    <property type="evidence" value="ECO:0007669"/>
    <property type="project" value="TreeGrafter"/>
</dbReference>
<comment type="similarity">
    <text evidence="2">Belongs to the APC3/CDC27 family.</text>
</comment>
<dbReference type="SUPFAM" id="SSF48452">
    <property type="entry name" value="TPR-like"/>
    <property type="match status" value="2"/>
</dbReference>
<dbReference type="GO" id="GO:0005680">
    <property type="term" value="C:anaphase-promoting complex"/>
    <property type="evidence" value="ECO:0007669"/>
    <property type="project" value="TreeGrafter"/>
</dbReference>
<dbReference type="OrthoDB" id="10248520at2759"/>
<feature type="repeat" description="TPR" evidence="3">
    <location>
        <begin position="460"/>
        <end position="493"/>
    </location>
</feature>
<dbReference type="Pfam" id="PF13181">
    <property type="entry name" value="TPR_8"/>
    <property type="match status" value="1"/>
</dbReference>
<organism evidence="5 6">
    <name type="scientific">Pterulicium gracile</name>
    <dbReference type="NCBI Taxonomy" id="1884261"/>
    <lineage>
        <taxon>Eukaryota</taxon>
        <taxon>Fungi</taxon>
        <taxon>Dikarya</taxon>
        <taxon>Basidiomycota</taxon>
        <taxon>Agaricomycotina</taxon>
        <taxon>Agaricomycetes</taxon>
        <taxon>Agaricomycetidae</taxon>
        <taxon>Agaricales</taxon>
        <taxon>Pleurotineae</taxon>
        <taxon>Pterulaceae</taxon>
        <taxon>Pterulicium</taxon>
    </lineage>
</organism>
<feature type="compositionally biased region" description="Polar residues" evidence="4">
    <location>
        <begin position="338"/>
        <end position="350"/>
    </location>
</feature>
<feature type="repeat" description="TPR" evidence="3">
    <location>
        <begin position="595"/>
        <end position="628"/>
    </location>
</feature>
<dbReference type="InterPro" id="IPR011990">
    <property type="entry name" value="TPR-like_helical_dom_sf"/>
</dbReference>
<accession>A0A5C3QZQ9</accession>
<dbReference type="STRING" id="1884261.A0A5C3QZQ9"/>
<sequence>MQREQPSQLSQRFSALIWSCLDSDLNKSALFYGERYYSQDRNNHDAIHLYSLTLLRDDQAYSALHLVNWPGGTLCSGCLEINAKCCTVLGRHRQAREALEASLRCSSISASSSRTAPSMPEEAALRCRSGTMALKGNLPEQAAVSFREALALNPFLWEAFEGLCALGAAPEVDELFPPRMPPARSLSSEEDYISKFDPGLMATGAGFFTPESSNPIAPRGRNADIPNLFRMPLPPVGPRDSIGSSFAPEMSFYQQHRPSRSQPAASSTPLMGGTRALSSADESGPVTKKLRSSSRQHQISAKPSILQDDGQKKAPLSRTSQAKTNPTNAANTTRRSSRLQGTTGTKQPLTSKVRERRRAPAKILSKPVESEGDDEADVARSSSPQSVAHSPRSDASHAASNWTALQDHGTQDTYETEIADHYIYDLMRKFAYASRALARYESQLCLDELSQLPYVYQQSVSVLVMVGRAEFERQEYEAALRAFQEVWTMDPHRVLDMEVYSTLLWHLQNRVQLSYLAQQLFNINPRAPQAWIAVGNLFSLEKDRSQALTCFKRAVQMDPSCAYAYTLSGHECVDDDPSKAIHFFQSALRVDPRHYNAWYGLGSCYLRQSRLRLAEYHYRRALEIHPNNAILLGCVGIVLERRNECDEAMVIFDRAIQLSPDNALVRYRRAKLFISTKRYTAAIHDLEQLYQRTPNESNVVFQLAKAYRLIGDETKAAHMLAVARDISPRSLGKIRALLETAKDDAEDGMDG</sequence>
<dbReference type="GO" id="GO:0007091">
    <property type="term" value="P:metaphase/anaphase transition of mitotic cell cycle"/>
    <property type="evidence" value="ECO:0007669"/>
    <property type="project" value="TreeGrafter"/>
</dbReference>
<gene>
    <name evidence="5" type="ORF">BDV98DRAFT_609587</name>
</gene>
<feature type="repeat" description="TPR" evidence="3">
    <location>
        <begin position="528"/>
        <end position="561"/>
    </location>
</feature>
<dbReference type="GO" id="GO:0051301">
    <property type="term" value="P:cell division"/>
    <property type="evidence" value="ECO:0007669"/>
    <property type="project" value="TreeGrafter"/>
</dbReference>
<dbReference type="GO" id="GO:0005737">
    <property type="term" value="C:cytoplasm"/>
    <property type="evidence" value="ECO:0007669"/>
    <property type="project" value="TreeGrafter"/>
</dbReference>
<evidence type="ECO:0000313" key="6">
    <source>
        <dbReference type="Proteomes" id="UP000305067"/>
    </source>
</evidence>
<feature type="compositionally biased region" description="Polar residues" evidence="4">
    <location>
        <begin position="252"/>
        <end position="269"/>
    </location>
</feature>
<dbReference type="PROSITE" id="PS50005">
    <property type="entry name" value="TPR"/>
    <property type="match status" value="4"/>
</dbReference>
<dbReference type="Gene3D" id="1.25.40.10">
    <property type="entry name" value="Tetratricopeptide repeat domain"/>
    <property type="match status" value="4"/>
</dbReference>
<dbReference type="InterPro" id="IPR019734">
    <property type="entry name" value="TPR_rpt"/>
</dbReference>
<dbReference type="PANTHER" id="PTHR12558">
    <property type="entry name" value="CELL DIVISION CYCLE 16,23,27"/>
    <property type="match status" value="1"/>
</dbReference>
<keyword evidence="1 3" id="KW-0802">TPR repeat</keyword>